<name>A0A2Z5FXZ8_9BACT</name>
<dbReference type="GO" id="GO:0006145">
    <property type="term" value="P:purine nucleobase catabolic process"/>
    <property type="evidence" value="ECO:0007669"/>
    <property type="project" value="TreeGrafter"/>
</dbReference>
<dbReference type="GO" id="GO:0004846">
    <property type="term" value="F:urate oxidase activity"/>
    <property type="evidence" value="ECO:0007669"/>
    <property type="project" value="UniProtKB-EC"/>
</dbReference>
<keyword evidence="4 5" id="KW-0560">Oxidoreductase</keyword>
<dbReference type="SUPFAM" id="SSF55620">
    <property type="entry name" value="Tetrahydrobiopterin biosynthesis enzymes-like"/>
    <property type="match status" value="2"/>
</dbReference>
<dbReference type="AlphaFoldDB" id="A0A2Z5FXZ8"/>
<feature type="binding site" evidence="6">
    <location>
        <position position="29"/>
    </location>
    <ligand>
        <name>5-hydroxyisourate</name>
        <dbReference type="ChEBI" id="CHEBI:18072"/>
    </ligand>
</feature>
<evidence type="ECO:0000256" key="7">
    <source>
        <dbReference type="RuleBase" id="RU004455"/>
    </source>
</evidence>
<feature type="binding site" evidence="6">
    <location>
        <position position="131"/>
    </location>
    <ligand>
        <name>urate</name>
        <dbReference type="ChEBI" id="CHEBI:17775"/>
    </ligand>
</feature>
<organism evidence="8 9">
    <name type="scientific">Acidisarcina polymorpha</name>
    <dbReference type="NCBI Taxonomy" id="2211140"/>
    <lineage>
        <taxon>Bacteria</taxon>
        <taxon>Pseudomonadati</taxon>
        <taxon>Acidobacteriota</taxon>
        <taxon>Terriglobia</taxon>
        <taxon>Terriglobales</taxon>
        <taxon>Acidobacteriaceae</taxon>
        <taxon>Acidisarcina</taxon>
    </lineage>
</organism>
<evidence type="ECO:0000256" key="2">
    <source>
        <dbReference type="ARBA" id="ARBA00009760"/>
    </source>
</evidence>
<dbReference type="EMBL" id="CP030840">
    <property type="protein sequence ID" value="AXC11773.1"/>
    <property type="molecule type" value="Genomic_DNA"/>
</dbReference>
<dbReference type="PIRSF" id="PIRSF000241">
    <property type="entry name" value="Urate_oxidase"/>
    <property type="match status" value="1"/>
</dbReference>
<accession>A0A2Z5FXZ8</accession>
<feature type="binding site" evidence="6">
    <location>
        <position position="191"/>
    </location>
    <ligand>
        <name>5-hydroxyisourate</name>
        <dbReference type="ChEBI" id="CHEBI:18072"/>
    </ligand>
</feature>
<evidence type="ECO:0000256" key="4">
    <source>
        <dbReference type="ARBA" id="ARBA00023002"/>
    </source>
</evidence>
<feature type="binding site" evidence="6">
    <location>
        <position position="191"/>
    </location>
    <ligand>
        <name>urate</name>
        <dbReference type="ChEBI" id="CHEBI:17775"/>
    </ligand>
</feature>
<proteinExistence type="inferred from homology"/>
<comment type="function">
    <text evidence="5 7">Catalyzes the oxidation of uric acid to 5-hydroxyisourate, which is further processed to form (S)-allantoin.</text>
</comment>
<feature type="binding site" evidence="6">
    <location>
        <position position="29"/>
    </location>
    <ligand>
        <name>urate</name>
        <dbReference type="ChEBI" id="CHEBI:17775"/>
    </ligand>
</feature>
<dbReference type="EC" id="1.7.3.3" evidence="5 7"/>
<feature type="binding site" evidence="6">
    <location>
        <position position="217"/>
    </location>
    <ligand>
        <name>5-hydroxyisourate</name>
        <dbReference type="ChEBI" id="CHEBI:18072"/>
    </ligand>
</feature>
<feature type="binding site" evidence="6">
    <location>
        <position position="190"/>
    </location>
    <ligand>
        <name>5-hydroxyisourate</name>
        <dbReference type="ChEBI" id="CHEBI:18072"/>
    </ligand>
</feature>
<dbReference type="InterPro" id="IPR002042">
    <property type="entry name" value="Uricase"/>
</dbReference>
<keyword evidence="9" id="KW-1185">Reference proteome</keyword>
<comment type="catalytic activity">
    <reaction evidence="5 7">
        <text>urate + O2 + H2O = 5-hydroxyisourate + H2O2</text>
        <dbReference type="Rhea" id="RHEA:21368"/>
        <dbReference type="ChEBI" id="CHEBI:15377"/>
        <dbReference type="ChEBI" id="CHEBI:15379"/>
        <dbReference type="ChEBI" id="CHEBI:16240"/>
        <dbReference type="ChEBI" id="CHEBI:17775"/>
        <dbReference type="ChEBI" id="CHEBI:18072"/>
        <dbReference type="EC" id="1.7.3.3"/>
    </reaction>
</comment>
<evidence type="ECO:0000313" key="9">
    <source>
        <dbReference type="Proteomes" id="UP000253606"/>
    </source>
</evidence>
<gene>
    <name evidence="8" type="ORF">ACPOL_2451</name>
</gene>
<reference evidence="8 9" key="1">
    <citation type="journal article" date="2018" name="Front. Microbiol.">
        <title>Hydrolytic Capabilities as a Key to Environmental Success: Chitinolytic and Cellulolytic Acidobacteria From Acidic Sub-arctic Soils and Boreal Peatlands.</title>
        <authorList>
            <person name="Belova S.E."/>
            <person name="Ravin N.V."/>
            <person name="Pankratov T.A."/>
            <person name="Rakitin A.L."/>
            <person name="Ivanova A.A."/>
            <person name="Beletsky A.V."/>
            <person name="Mardanov A.V."/>
            <person name="Sinninghe Damste J.S."/>
            <person name="Dedysh S.N."/>
        </authorList>
    </citation>
    <scope>NUCLEOTIDE SEQUENCE [LARGE SCALE GENOMIC DNA]</scope>
    <source>
        <strain evidence="8 9">SBC82</strain>
    </source>
</reference>
<dbReference type="KEGG" id="abas:ACPOL_2451"/>
<feature type="binding site" evidence="6">
    <location>
        <position position="148"/>
    </location>
    <ligand>
        <name>urate</name>
        <dbReference type="ChEBI" id="CHEBI:17775"/>
    </ligand>
</feature>
<evidence type="ECO:0000256" key="1">
    <source>
        <dbReference type="ARBA" id="ARBA00004831"/>
    </source>
</evidence>
<feature type="binding site" evidence="6">
    <location>
        <position position="217"/>
    </location>
    <ligand>
        <name>O2</name>
        <dbReference type="ChEBI" id="CHEBI:15379"/>
    </ligand>
</feature>
<comment type="similarity">
    <text evidence="2 5 7">Belongs to the uricase family.</text>
</comment>
<evidence type="ECO:0000256" key="5">
    <source>
        <dbReference type="PIRNR" id="PIRNR000241"/>
    </source>
</evidence>
<feature type="binding site" evidence="6">
    <location>
        <position position="30"/>
    </location>
    <ligand>
        <name>5-hydroxyisourate</name>
        <dbReference type="ChEBI" id="CHEBI:18072"/>
    </ligand>
</feature>
<comment type="pathway">
    <text evidence="1 5">Purine metabolism; urate degradation; (S)-allantoin from urate: step 1/3.</text>
</comment>
<feature type="binding site" evidence="6">
    <location>
        <position position="131"/>
    </location>
    <ligand>
        <name>5-hydroxyisourate</name>
        <dbReference type="ChEBI" id="CHEBI:18072"/>
    </ligand>
</feature>
<feature type="binding site" evidence="6">
    <location>
        <position position="217"/>
    </location>
    <ligand>
        <name>urate</name>
        <dbReference type="ChEBI" id="CHEBI:17775"/>
    </ligand>
</feature>
<protein>
    <recommendedName>
        <fullName evidence="5 7">Uricase</fullName>
        <ecNumber evidence="5 7">1.7.3.3</ecNumber>
    </recommendedName>
    <alternativeName>
        <fullName evidence="5">Urate oxidase</fullName>
    </alternativeName>
</protein>
<evidence type="ECO:0000256" key="3">
    <source>
        <dbReference type="ARBA" id="ARBA00022631"/>
    </source>
</evidence>
<feature type="binding site" evidence="6">
    <location>
        <position position="29"/>
    </location>
    <ligand>
        <name>O2</name>
        <dbReference type="ChEBI" id="CHEBI:15379"/>
    </ligand>
</feature>
<evidence type="ECO:0000313" key="8">
    <source>
        <dbReference type="EMBL" id="AXC11773.1"/>
    </source>
</evidence>
<evidence type="ECO:0000256" key="6">
    <source>
        <dbReference type="PIRSR" id="PIRSR000241-2"/>
    </source>
</evidence>
<feature type="binding site" evidence="6">
    <location>
        <position position="190"/>
    </location>
    <ligand>
        <name>urate</name>
        <dbReference type="ChEBI" id="CHEBI:17775"/>
    </ligand>
</feature>
<dbReference type="Proteomes" id="UP000253606">
    <property type="component" value="Chromosome"/>
</dbReference>
<dbReference type="PANTHER" id="PTHR42874:SF1">
    <property type="entry name" value="URICASE"/>
    <property type="match status" value="1"/>
</dbReference>
<dbReference type="UniPathway" id="UPA00394">
    <property type="reaction ID" value="UER00650"/>
</dbReference>
<keyword evidence="3 5" id="KW-0659">Purine metabolism</keyword>
<dbReference type="PANTHER" id="PTHR42874">
    <property type="entry name" value="URICASE"/>
    <property type="match status" value="1"/>
</dbReference>
<dbReference type="GO" id="GO:0019628">
    <property type="term" value="P:urate catabolic process"/>
    <property type="evidence" value="ECO:0007669"/>
    <property type="project" value="UniProtKB-UniPathway"/>
</dbReference>
<dbReference type="PRINTS" id="PR00093">
    <property type="entry name" value="URICASE"/>
</dbReference>
<sequence length="255" mass="28162">MCEWSVNILIQGDYENCFGSGDNSEVLPTDTMKNTVYSLARESTATCIEDFGKELAAHFLSNYSQARTVSIDIKETSWDHLMLDGHLHPTTFHQQSGERQTVIVTATRGGTVSVVAGISGLVILKTSDSSFSGYIKDRFTTLRETSDRLLGTDVTASWTYDSDSLHFDRVRPQVRTALLSAFAEHKSLSVQHTLFAMAAAALDQVANILDVTLTMPNKHCLLVDLSPFGQDNPNQIFVPTDEPHGYIEATVKRDL</sequence>
<feature type="binding site" evidence="6">
    <location>
        <position position="148"/>
    </location>
    <ligand>
        <name>5-hydroxyisourate</name>
        <dbReference type="ChEBI" id="CHEBI:18072"/>
    </ligand>
</feature>
<dbReference type="Gene3D" id="3.10.270.10">
    <property type="entry name" value="Urate Oxidase"/>
    <property type="match status" value="1"/>
</dbReference>
<dbReference type="Pfam" id="PF01014">
    <property type="entry name" value="Uricase"/>
    <property type="match status" value="2"/>
</dbReference>
<dbReference type="NCBIfam" id="TIGR03383">
    <property type="entry name" value="urate_oxi"/>
    <property type="match status" value="1"/>
</dbReference>
<feature type="binding site" evidence="6">
    <location>
        <position position="30"/>
    </location>
    <ligand>
        <name>urate</name>
        <dbReference type="ChEBI" id="CHEBI:17775"/>
    </ligand>
</feature>